<evidence type="ECO:0000259" key="4">
    <source>
        <dbReference type="Pfam" id="PF16113"/>
    </source>
</evidence>
<sequence length="358" mass="36494">MPAHEEKVLVRVEGRLGRLTLNRPRAINALDHAMVTALRTALTAWEHDDSVAAVLIDGAGERGLCAGGDIRAISASARARDGAAAAFWRDEYLLNAYIARYPKPYVAFMDGVVMGGGVGVSAHGSVRVVTERSAVGMPETTIGFVPDVGGTYLLSRAPGEAGTHLALTGASVGAGDALALGLADHYVPADRLADLAAALAGAAGAVDVAAAVDRFAGEAPAPVLAGADWIDACYSAATAEEVVERLRGHGDPAAATAAAAVLAKSPTSVKVALEALRRARGLPDLAAVLEQEYRVSCAALDSADLVEGIRARVIDKDRSPKWVPDTLAGVSDGDVARHFLPAPDGPLGLAGPAVSGAP</sequence>
<evidence type="ECO:0000256" key="1">
    <source>
        <dbReference type="ARBA" id="ARBA00001709"/>
    </source>
</evidence>
<gene>
    <name evidence="5" type="ORF">SAMN05421803_112132</name>
</gene>
<name>A0A1M6NW44_9ACTN</name>
<evidence type="ECO:0000256" key="3">
    <source>
        <dbReference type="ARBA" id="ARBA00022801"/>
    </source>
</evidence>
<evidence type="ECO:0000313" key="5">
    <source>
        <dbReference type="EMBL" id="SHJ99870.1"/>
    </source>
</evidence>
<evidence type="ECO:0000256" key="2">
    <source>
        <dbReference type="ARBA" id="ARBA00011915"/>
    </source>
</evidence>
<dbReference type="CDD" id="cd06558">
    <property type="entry name" value="crotonase-like"/>
    <property type="match status" value="1"/>
</dbReference>
<dbReference type="PANTHER" id="PTHR43176">
    <property type="entry name" value="3-HYDROXYISOBUTYRYL-COA HYDROLASE-RELATED"/>
    <property type="match status" value="1"/>
</dbReference>
<organism evidence="5 6">
    <name type="scientific">Nocardiopsis flavescens</name>
    <dbReference type="NCBI Taxonomy" id="758803"/>
    <lineage>
        <taxon>Bacteria</taxon>
        <taxon>Bacillati</taxon>
        <taxon>Actinomycetota</taxon>
        <taxon>Actinomycetes</taxon>
        <taxon>Streptosporangiales</taxon>
        <taxon>Nocardiopsidaceae</taxon>
        <taxon>Nocardiopsis</taxon>
    </lineage>
</organism>
<dbReference type="PANTHER" id="PTHR43176:SF3">
    <property type="entry name" value="3-HYDROXYISOBUTYRYL-COA HYDROLASE, MITOCHONDRIAL"/>
    <property type="match status" value="1"/>
</dbReference>
<keyword evidence="6" id="KW-1185">Reference proteome</keyword>
<evidence type="ECO:0000313" key="6">
    <source>
        <dbReference type="Proteomes" id="UP000184452"/>
    </source>
</evidence>
<dbReference type="EMBL" id="FQZK01000012">
    <property type="protein sequence ID" value="SHJ99870.1"/>
    <property type="molecule type" value="Genomic_DNA"/>
</dbReference>
<proteinExistence type="predicted"/>
<dbReference type="GO" id="GO:0006574">
    <property type="term" value="P:L-valine catabolic process"/>
    <property type="evidence" value="ECO:0007669"/>
    <property type="project" value="TreeGrafter"/>
</dbReference>
<dbReference type="GO" id="GO:0005829">
    <property type="term" value="C:cytosol"/>
    <property type="evidence" value="ECO:0007669"/>
    <property type="project" value="TreeGrafter"/>
</dbReference>
<dbReference type="STRING" id="758803.SAMN05421803_112132"/>
<dbReference type="OrthoDB" id="9790967at2"/>
<dbReference type="RefSeq" id="WP_073380808.1">
    <property type="nucleotide sequence ID" value="NZ_FQZK01000012.1"/>
</dbReference>
<protein>
    <recommendedName>
        <fullName evidence="2">3-hydroxyisobutyryl-CoA hydrolase</fullName>
        <ecNumber evidence="2">3.1.2.4</ecNumber>
    </recommendedName>
</protein>
<reference evidence="5 6" key="1">
    <citation type="submission" date="2016-11" db="EMBL/GenBank/DDBJ databases">
        <authorList>
            <person name="Jaros S."/>
            <person name="Januszkiewicz K."/>
            <person name="Wedrychowicz H."/>
        </authorList>
    </citation>
    <scope>NUCLEOTIDE SEQUENCE [LARGE SCALE GENOMIC DNA]</scope>
    <source>
        <strain evidence="5 6">CGMCC 4.5723</strain>
    </source>
</reference>
<feature type="domain" description="Enoyl-CoA hydratase/isomerase" evidence="4">
    <location>
        <begin position="17"/>
        <end position="339"/>
    </location>
</feature>
<dbReference type="Proteomes" id="UP000184452">
    <property type="component" value="Unassembled WGS sequence"/>
</dbReference>
<dbReference type="InterPro" id="IPR045004">
    <property type="entry name" value="ECH_dom"/>
</dbReference>
<dbReference type="AlphaFoldDB" id="A0A1M6NW44"/>
<dbReference type="NCBIfam" id="NF004127">
    <property type="entry name" value="PRK05617.1"/>
    <property type="match status" value="1"/>
</dbReference>
<dbReference type="GO" id="GO:0003860">
    <property type="term" value="F:3-hydroxyisobutyryl-CoA hydrolase activity"/>
    <property type="evidence" value="ECO:0007669"/>
    <property type="project" value="UniProtKB-EC"/>
</dbReference>
<dbReference type="InterPro" id="IPR032259">
    <property type="entry name" value="HIBYL-CoA-H"/>
</dbReference>
<dbReference type="InterPro" id="IPR029045">
    <property type="entry name" value="ClpP/crotonase-like_dom_sf"/>
</dbReference>
<keyword evidence="3" id="KW-0378">Hydrolase</keyword>
<accession>A0A1M6NW44</accession>
<comment type="catalytic activity">
    <reaction evidence="1">
        <text>3-hydroxy-2-methylpropanoyl-CoA + H2O = 3-hydroxy-2-methylpropanoate + CoA + H(+)</text>
        <dbReference type="Rhea" id="RHEA:20888"/>
        <dbReference type="ChEBI" id="CHEBI:11805"/>
        <dbReference type="ChEBI" id="CHEBI:15377"/>
        <dbReference type="ChEBI" id="CHEBI:15378"/>
        <dbReference type="ChEBI" id="CHEBI:57287"/>
        <dbReference type="ChEBI" id="CHEBI:57340"/>
        <dbReference type="EC" id="3.1.2.4"/>
    </reaction>
</comment>
<dbReference type="EC" id="3.1.2.4" evidence="2"/>
<dbReference type="Gene3D" id="3.90.226.10">
    <property type="entry name" value="2-enoyl-CoA Hydratase, Chain A, domain 1"/>
    <property type="match status" value="1"/>
</dbReference>
<dbReference type="SUPFAM" id="SSF52096">
    <property type="entry name" value="ClpP/crotonase"/>
    <property type="match status" value="1"/>
</dbReference>
<dbReference type="Pfam" id="PF16113">
    <property type="entry name" value="ECH_2"/>
    <property type="match status" value="1"/>
</dbReference>